<organism evidence="1 2">
    <name type="scientific">Hyphomonas beringensis</name>
    <dbReference type="NCBI Taxonomy" id="1280946"/>
    <lineage>
        <taxon>Bacteria</taxon>
        <taxon>Pseudomonadati</taxon>
        <taxon>Pseudomonadota</taxon>
        <taxon>Alphaproteobacteria</taxon>
        <taxon>Hyphomonadales</taxon>
        <taxon>Hyphomonadaceae</taxon>
        <taxon>Hyphomonas</taxon>
    </lineage>
</organism>
<reference evidence="1 2" key="1">
    <citation type="journal article" date="2014" name="Antonie Van Leeuwenhoek">
        <title>Hyphomonas beringensis sp. nov. and Hyphomonas chukchiensis sp. nov., isolated from surface seawater of the Bering Sea and Chukchi Sea.</title>
        <authorList>
            <person name="Li C."/>
            <person name="Lai Q."/>
            <person name="Li G."/>
            <person name="Dong C."/>
            <person name="Wang J."/>
            <person name="Liao Y."/>
            <person name="Shao Z."/>
        </authorList>
    </citation>
    <scope>NUCLEOTIDE SEQUENCE [LARGE SCALE GENOMIC DNA]</scope>
    <source>
        <strain evidence="1 2">25B14_1</strain>
    </source>
</reference>
<evidence type="ECO:0000313" key="1">
    <source>
        <dbReference type="EMBL" id="KCZ53721.1"/>
    </source>
</evidence>
<dbReference type="EMBL" id="AWFF01000046">
    <property type="protein sequence ID" value="KCZ53721.1"/>
    <property type="molecule type" value="Genomic_DNA"/>
</dbReference>
<sequence>MLGFTMQGYGLTNPQLYQDTAEWIAAWQARANDPAISHDVSEELKSSLEAILPILRENPPFSDFLCFALGAGMQRLQASRAAS</sequence>
<keyword evidence="2" id="KW-1185">Reference proteome</keyword>
<comment type="caution">
    <text evidence="1">The sequence shown here is derived from an EMBL/GenBank/DDBJ whole genome shotgun (WGS) entry which is preliminary data.</text>
</comment>
<name>A0A062U087_9PROT</name>
<evidence type="ECO:0000313" key="2">
    <source>
        <dbReference type="Proteomes" id="UP000027037"/>
    </source>
</evidence>
<dbReference type="AlphaFoldDB" id="A0A062U087"/>
<dbReference type="Proteomes" id="UP000027037">
    <property type="component" value="Unassembled WGS sequence"/>
</dbReference>
<protein>
    <submittedName>
        <fullName evidence="1">Uncharacterized protein</fullName>
    </submittedName>
</protein>
<accession>A0A062U087</accession>
<proteinExistence type="predicted"/>
<gene>
    <name evidence="1" type="ORF">HY29_16055</name>
</gene>